<keyword evidence="2" id="KW-1185">Reference proteome</keyword>
<proteinExistence type="predicted"/>
<organism evidence="1 2">
    <name type="scientific">Xenotaenia resolanae</name>
    <dbReference type="NCBI Taxonomy" id="208358"/>
    <lineage>
        <taxon>Eukaryota</taxon>
        <taxon>Metazoa</taxon>
        <taxon>Chordata</taxon>
        <taxon>Craniata</taxon>
        <taxon>Vertebrata</taxon>
        <taxon>Euteleostomi</taxon>
        <taxon>Actinopterygii</taxon>
        <taxon>Neopterygii</taxon>
        <taxon>Teleostei</taxon>
        <taxon>Neoteleostei</taxon>
        <taxon>Acanthomorphata</taxon>
        <taxon>Ovalentaria</taxon>
        <taxon>Atherinomorphae</taxon>
        <taxon>Cyprinodontiformes</taxon>
        <taxon>Goodeidae</taxon>
        <taxon>Xenotaenia</taxon>
    </lineage>
</organism>
<gene>
    <name evidence="1" type="ORF">XENORESO_002213</name>
</gene>
<accession>A0ABV0VQW4</accession>
<protein>
    <submittedName>
        <fullName evidence="1">Uncharacterized protein</fullName>
    </submittedName>
</protein>
<reference evidence="1 2" key="1">
    <citation type="submission" date="2021-06" db="EMBL/GenBank/DDBJ databases">
        <authorList>
            <person name="Palmer J.M."/>
        </authorList>
    </citation>
    <scope>NUCLEOTIDE SEQUENCE [LARGE SCALE GENOMIC DNA]</scope>
    <source>
        <strain evidence="1 2">XR_2019</strain>
        <tissue evidence="1">Muscle</tissue>
    </source>
</reference>
<evidence type="ECO:0000313" key="2">
    <source>
        <dbReference type="Proteomes" id="UP001444071"/>
    </source>
</evidence>
<name>A0ABV0VQW4_9TELE</name>
<sequence length="104" mass="11885">HQWVKSKPVLSHFRPVLGTAPNSDKVGSCHLKPQINSIFPQHLSKNFTFINRTNNTGFGSSESPSISSSMRINFYKPEPDLSSWTLASRWKERLKQQNHILSHN</sequence>
<comment type="caution">
    <text evidence="1">The sequence shown here is derived from an EMBL/GenBank/DDBJ whole genome shotgun (WGS) entry which is preliminary data.</text>
</comment>
<dbReference type="EMBL" id="JAHRIM010001381">
    <property type="protein sequence ID" value="MEQ2258771.1"/>
    <property type="molecule type" value="Genomic_DNA"/>
</dbReference>
<feature type="non-terminal residue" evidence="1">
    <location>
        <position position="1"/>
    </location>
</feature>
<evidence type="ECO:0000313" key="1">
    <source>
        <dbReference type="EMBL" id="MEQ2258771.1"/>
    </source>
</evidence>
<dbReference type="Proteomes" id="UP001444071">
    <property type="component" value="Unassembled WGS sequence"/>
</dbReference>